<feature type="non-terminal residue" evidence="1">
    <location>
        <position position="160"/>
    </location>
</feature>
<keyword evidence="2" id="KW-1185">Reference proteome</keyword>
<evidence type="ECO:0000313" key="1">
    <source>
        <dbReference type="EMBL" id="KIJ15571.1"/>
    </source>
</evidence>
<proteinExistence type="predicted"/>
<accession>A0A0C9U9A7</accession>
<name>A0A0C9U9A7_PAXIN</name>
<protein>
    <recommendedName>
        <fullName evidence="3">Phosphatidylglycerophosphatase</fullName>
    </recommendedName>
</protein>
<dbReference type="OrthoDB" id="198652at2759"/>
<dbReference type="InterPro" id="IPR027706">
    <property type="entry name" value="PGP_Pase"/>
</dbReference>
<dbReference type="InterPro" id="IPR010021">
    <property type="entry name" value="PGPP1/Gep4"/>
</dbReference>
<evidence type="ECO:0008006" key="3">
    <source>
        <dbReference type="Google" id="ProtNLM"/>
    </source>
</evidence>
<organism evidence="1 2">
    <name type="scientific">Paxillus involutus ATCC 200175</name>
    <dbReference type="NCBI Taxonomy" id="664439"/>
    <lineage>
        <taxon>Eukaryota</taxon>
        <taxon>Fungi</taxon>
        <taxon>Dikarya</taxon>
        <taxon>Basidiomycota</taxon>
        <taxon>Agaricomycotina</taxon>
        <taxon>Agaricomycetes</taxon>
        <taxon>Agaricomycetidae</taxon>
        <taxon>Boletales</taxon>
        <taxon>Paxilineae</taxon>
        <taxon>Paxillaceae</taxon>
        <taxon>Paxillus</taxon>
    </lineage>
</organism>
<dbReference type="NCBIfam" id="TIGR01668">
    <property type="entry name" value="YqeG_hyp_ppase"/>
    <property type="match status" value="1"/>
</dbReference>
<dbReference type="Pfam" id="PF09419">
    <property type="entry name" value="PGP_phosphatase"/>
    <property type="match status" value="1"/>
</dbReference>
<dbReference type="HOGENOM" id="CLU_056221_3_2_1"/>
<dbReference type="InterPro" id="IPR036412">
    <property type="entry name" value="HAD-like_sf"/>
</dbReference>
<dbReference type="Gene3D" id="3.40.50.1000">
    <property type="entry name" value="HAD superfamily/HAD-like"/>
    <property type="match status" value="1"/>
</dbReference>
<dbReference type="EMBL" id="KN819336">
    <property type="protein sequence ID" value="KIJ15571.1"/>
    <property type="molecule type" value="Genomic_DNA"/>
</dbReference>
<dbReference type="GO" id="GO:0008962">
    <property type="term" value="F:phosphatidylglycerophosphatase activity"/>
    <property type="evidence" value="ECO:0007669"/>
    <property type="project" value="InterPro"/>
</dbReference>
<dbReference type="SUPFAM" id="SSF56784">
    <property type="entry name" value="HAD-like"/>
    <property type="match status" value="1"/>
</dbReference>
<sequence>MPLNIPGLLVPFQLLWNPRVVLPHVILTDIRQLDFLALRKAGYRGAVFDKDNCLTVPHQDLLVPELQATWKECREVFGESNVLIVSNSVGTKHDPGEIQAESVSHYLSVPVLRHNSPKPAYSCINAIRAYFSTLRVPIKDEELVVVGDRVFTDVVMANRM</sequence>
<gene>
    <name evidence="1" type="ORF">PAXINDRAFT_29563</name>
</gene>
<dbReference type="AlphaFoldDB" id="A0A0C9U9A7"/>
<reference evidence="1 2" key="1">
    <citation type="submission" date="2014-06" db="EMBL/GenBank/DDBJ databases">
        <authorList>
            <consortium name="DOE Joint Genome Institute"/>
            <person name="Kuo A."/>
            <person name="Kohler A."/>
            <person name="Nagy L.G."/>
            <person name="Floudas D."/>
            <person name="Copeland A."/>
            <person name="Barry K.W."/>
            <person name="Cichocki N."/>
            <person name="Veneault-Fourrey C."/>
            <person name="LaButti K."/>
            <person name="Lindquist E.A."/>
            <person name="Lipzen A."/>
            <person name="Lundell T."/>
            <person name="Morin E."/>
            <person name="Murat C."/>
            <person name="Sun H."/>
            <person name="Tunlid A."/>
            <person name="Henrissat B."/>
            <person name="Grigoriev I.V."/>
            <person name="Hibbett D.S."/>
            <person name="Martin F."/>
            <person name="Nordberg H.P."/>
            <person name="Cantor M.N."/>
            <person name="Hua S.X."/>
        </authorList>
    </citation>
    <scope>NUCLEOTIDE SEQUENCE [LARGE SCALE GENOMIC DNA]</scope>
    <source>
        <strain evidence="1 2">ATCC 200175</strain>
    </source>
</reference>
<dbReference type="InterPro" id="IPR023214">
    <property type="entry name" value="HAD_sf"/>
</dbReference>
<reference evidence="2" key="2">
    <citation type="submission" date="2015-01" db="EMBL/GenBank/DDBJ databases">
        <title>Evolutionary Origins and Diversification of the Mycorrhizal Mutualists.</title>
        <authorList>
            <consortium name="DOE Joint Genome Institute"/>
            <consortium name="Mycorrhizal Genomics Consortium"/>
            <person name="Kohler A."/>
            <person name="Kuo A."/>
            <person name="Nagy L.G."/>
            <person name="Floudas D."/>
            <person name="Copeland A."/>
            <person name="Barry K.W."/>
            <person name="Cichocki N."/>
            <person name="Veneault-Fourrey C."/>
            <person name="LaButti K."/>
            <person name="Lindquist E.A."/>
            <person name="Lipzen A."/>
            <person name="Lundell T."/>
            <person name="Morin E."/>
            <person name="Murat C."/>
            <person name="Riley R."/>
            <person name="Ohm R."/>
            <person name="Sun H."/>
            <person name="Tunlid A."/>
            <person name="Henrissat B."/>
            <person name="Grigoriev I.V."/>
            <person name="Hibbett D.S."/>
            <person name="Martin F."/>
        </authorList>
    </citation>
    <scope>NUCLEOTIDE SEQUENCE [LARGE SCALE GENOMIC DNA]</scope>
    <source>
        <strain evidence="2">ATCC 200175</strain>
    </source>
</reference>
<dbReference type="Proteomes" id="UP000053647">
    <property type="component" value="Unassembled WGS sequence"/>
</dbReference>
<evidence type="ECO:0000313" key="2">
    <source>
        <dbReference type="Proteomes" id="UP000053647"/>
    </source>
</evidence>